<organism evidence="2">
    <name type="scientific">marine metagenome</name>
    <dbReference type="NCBI Taxonomy" id="408172"/>
    <lineage>
        <taxon>unclassified sequences</taxon>
        <taxon>metagenomes</taxon>
        <taxon>ecological metagenomes</taxon>
    </lineage>
</organism>
<dbReference type="SUPFAM" id="SSF54637">
    <property type="entry name" value="Thioesterase/thiol ester dehydrase-isomerase"/>
    <property type="match status" value="1"/>
</dbReference>
<feature type="domain" description="MaoC-like" evidence="1">
    <location>
        <begin position="19"/>
        <end position="115"/>
    </location>
</feature>
<dbReference type="Gene3D" id="3.10.129.10">
    <property type="entry name" value="Hotdog Thioesterase"/>
    <property type="match status" value="1"/>
</dbReference>
<dbReference type="CDD" id="cd03454">
    <property type="entry name" value="YdeM"/>
    <property type="match status" value="1"/>
</dbReference>
<reference evidence="2" key="1">
    <citation type="submission" date="2018-05" db="EMBL/GenBank/DDBJ databases">
        <authorList>
            <person name="Lanie J.A."/>
            <person name="Ng W.-L."/>
            <person name="Kazmierczak K.M."/>
            <person name="Andrzejewski T.M."/>
            <person name="Davidsen T.M."/>
            <person name="Wayne K.J."/>
            <person name="Tettelin H."/>
            <person name="Glass J.I."/>
            <person name="Rusch D."/>
            <person name="Podicherti R."/>
            <person name="Tsui H.-C.T."/>
            <person name="Winkler M.E."/>
        </authorList>
    </citation>
    <scope>NUCLEOTIDE SEQUENCE</scope>
</reference>
<gene>
    <name evidence="2" type="ORF">METZ01_LOCUS96612</name>
</gene>
<feature type="non-terminal residue" evidence="2">
    <location>
        <position position="1"/>
    </location>
</feature>
<protein>
    <recommendedName>
        <fullName evidence="1">MaoC-like domain-containing protein</fullName>
    </recommendedName>
</protein>
<name>A0A381VVG7_9ZZZZ</name>
<dbReference type="EMBL" id="UINC01009774">
    <property type="protein sequence ID" value="SVA43758.1"/>
    <property type="molecule type" value="Genomic_DNA"/>
</dbReference>
<dbReference type="PANTHER" id="PTHR43664:SF1">
    <property type="entry name" value="BETA-METHYLMALYL-COA DEHYDRATASE"/>
    <property type="match status" value="1"/>
</dbReference>
<accession>A0A381VVG7</accession>
<dbReference type="Pfam" id="PF01575">
    <property type="entry name" value="MaoC_dehydratas"/>
    <property type="match status" value="1"/>
</dbReference>
<dbReference type="AlphaFoldDB" id="A0A381VVG7"/>
<dbReference type="InterPro" id="IPR052342">
    <property type="entry name" value="MCH/BMMD"/>
</dbReference>
<sequence length="149" mass="16828">VNILYAEDYKAGDVFDLGTYDVTHDEIIEFSRQYDPFPFHIDDQAAQETVFGGIISSGWLTALVWLRLMHKAFLCYETTLGSPGHEEMIWPTPVRPGDQLSGQLEIKESRVSKSKPDLGFVRYTSKLSNQEGEEVFVTTSTLIVKPRPA</sequence>
<dbReference type="InterPro" id="IPR029069">
    <property type="entry name" value="HotDog_dom_sf"/>
</dbReference>
<dbReference type="InterPro" id="IPR002539">
    <property type="entry name" value="MaoC-like_dom"/>
</dbReference>
<dbReference type="PANTHER" id="PTHR43664">
    <property type="entry name" value="MONOAMINE OXIDASE-RELATED"/>
    <property type="match status" value="1"/>
</dbReference>
<proteinExistence type="predicted"/>
<evidence type="ECO:0000313" key="2">
    <source>
        <dbReference type="EMBL" id="SVA43758.1"/>
    </source>
</evidence>
<evidence type="ECO:0000259" key="1">
    <source>
        <dbReference type="Pfam" id="PF01575"/>
    </source>
</evidence>